<accession>A0ABU0VYA4</accession>
<evidence type="ECO:0000313" key="1">
    <source>
        <dbReference type="EMBL" id="MDQ2066739.1"/>
    </source>
</evidence>
<dbReference type="EMBL" id="JAVDBT010000008">
    <property type="protein sequence ID" value="MDQ2066739.1"/>
    <property type="molecule type" value="Genomic_DNA"/>
</dbReference>
<dbReference type="RefSeq" id="WP_306680449.1">
    <property type="nucleotide sequence ID" value="NZ_JAVDBT010000008.1"/>
</dbReference>
<name>A0ABU0VYA4_9RHOB</name>
<evidence type="ECO:0000313" key="2">
    <source>
        <dbReference type="Proteomes" id="UP001239680"/>
    </source>
</evidence>
<organism evidence="1 2">
    <name type="scientific">Pseudogemmobacter lacusdianii</name>
    <dbReference type="NCBI Taxonomy" id="3069608"/>
    <lineage>
        <taxon>Bacteria</taxon>
        <taxon>Pseudomonadati</taxon>
        <taxon>Pseudomonadota</taxon>
        <taxon>Alphaproteobacteria</taxon>
        <taxon>Rhodobacterales</taxon>
        <taxon>Paracoccaceae</taxon>
        <taxon>Pseudogemmobacter</taxon>
    </lineage>
</organism>
<keyword evidence="2" id="KW-1185">Reference proteome</keyword>
<reference evidence="1 2" key="1">
    <citation type="submission" date="2023-08" db="EMBL/GenBank/DDBJ databases">
        <title>Characterization of two Paracoccaceae strains isolated from Phycosphere and proposal of Xinfangfangia lacusdiani sp. nov.</title>
        <authorList>
            <person name="Deng Y."/>
            <person name="Zhang Y.Q."/>
        </authorList>
    </citation>
    <scope>NUCLEOTIDE SEQUENCE [LARGE SCALE GENOMIC DNA]</scope>
    <source>
        <strain evidence="1 2">CPCC 101601</strain>
    </source>
</reference>
<comment type="caution">
    <text evidence="1">The sequence shown here is derived from an EMBL/GenBank/DDBJ whole genome shotgun (WGS) entry which is preliminary data.</text>
</comment>
<sequence>MTHRTAYPNLIGATEDLILGQGDEQDVITSEQELGKDFWDDLQEAKENFSFRLNGLTPVATIPEGLVNKWIREGFDFWSAPANEILQKLRLEHYDAFIISGDKTFDH</sequence>
<protein>
    <submittedName>
        <fullName evidence="1">Uncharacterized protein</fullName>
    </submittedName>
</protein>
<gene>
    <name evidence="1" type="ORF">Q9295_10150</name>
</gene>
<proteinExistence type="predicted"/>
<dbReference type="Proteomes" id="UP001239680">
    <property type="component" value="Unassembled WGS sequence"/>
</dbReference>